<feature type="compositionally biased region" description="Polar residues" evidence="1">
    <location>
        <begin position="328"/>
        <end position="346"/>
    </location>
</feature>
<gene>
    <name evidence="2" type="ORF">BGZ80_007229</name>
</gene>
<sequence>MYRPFRFRNKYRKHDTLSPQEQDSRLETRGVQATGQVNSTDSCHCRFCGKSNGDDDGSIPSEADVQTTHSDDQLSAEDGMQLDGPDFHQHLGRGRTEMVEEPPVQVERAIVHSPSDGCGHLHGLVRQPLGLSRQRDHHERNLDETGTRSTYQLEGIEMHMARSNSTAINRTDDRHIVHQQVWRHQIQATVGPGHENLEVLPADGNTPQDDVCSFVVQPGGRPLASDEDSTGMVNCSRILPGIGQDVGTTSRGSFCFTQEQESGPIRLLEAPSNSFSSGCPSTPMELVGTPMDMSALEFDTQDSTSNSGRENQGNFDNASMGRGVVVPDSQNTGDTPSSHNSTQQSLSRKRTLRQRARPEPNMGSQRLESRRSTLLAAGASENVTALICDSPSAIRRHKSYEQVQINFARFTEDNGRDPKTPDPISIMNYLAHGYFELGWATTTVFNYRSKILQLYDNTDAITSYPGYSSFMDAVAAAGVKRIRNIDIDLTP</sequence>
<evidence type="ECO:0000313" key="2">
    <source>
        <dbReference type="EMBL" id="KAF9996489.1"/>
    </source>
</evidence>
<feature type="compositionally biased region" description="Basic residues" evidence="1">
    <location>
        <begin position="1"/>
        <end position="13"/>
    </location>
</feature>
<feature type="region of interest" description="Disordered" evidence="1">
    <location>
        <begin position="1"/>
        <end position="27"/>
    </location>
</feature>
<comment type="caution">
    <text evidence="2">The sequence shown here is derived from an EMBL/GenBank/DDBJ whole genome shotgun (WGS) entry which is preliminary data.</text>
</comment>
<dbReference type="AlphaFoldDB" id="A0A9P6SSN5"/>
<organism evidence="2 3">
    <name type="scientific">Entomortierella chlamydospora</name>
    <dbReference type="NCBI Taxonomy" id="101097"/>
    <lineage>
        <taxon>Eukaryota</taxon>
        <taxon>Fungi</taxon>
        <taxon>Fungi incertae sedis</taxon>
        <taxon>Mucoromycota</taxon>
        <taxon>Mortierellomycotina</taxon>
        <taxon>Mortierellomycetes</taxon>
        <taxon>Mortierellales</taxon>
        <taxon>Mortierellaceae</taxon>
        <taxon>Entomortierella</taxon>
    </lineage>
</organism>
<feature type="region of interest" description="Disordered" evidence="1">
    <location>
        <begin position="53"/>
        <end position="77"/>
    </location>
</feature>
<feature type="region of interest" description="Disordered" evidence="1">
    <location>
        <begin position="299"/>
        <end position="369"/>
    </location>
</feature>
<evidence type="ECO:0000256" key="1">
    <source>
        <dbReference type="SAM" id="MobiDB-lite"/>
    </source>
</evidence>
<feature type="compositionally biased region" description="Polar residues" evidence="1">
    <location>
        <begin position="301"/>
        <end position="317"/>
    </location>
</feature>
<name>A0A9P6SSN5_9FUNG</name>
<reference evidence="2" key="1">
    <citation type="journal article" date="2020" name="Fungal Divers.">
        <title>Resolving the Mortierellaceae phylogeny through synthesis of multi-gene phylogenetics and phylogenomics.</title>
        <authorList>
            <person name="Vandepol N."/>
            <person name="Liber J."/>
            <person name="Desiro A."/>
            <person name="Na H."/>
            <person name="Kennedy M."/>
            <person name="Barry K."/>
            <person name="Grigoriev I.V."/>
            <person name="Miller A.N."/>
            <person name="O'Donnell K."/>
            <person name="Stajich J.E."/>
            <person name="Bonito G."/>
        </authorList>
    </citation>
    <scope>NUCLEOTIDE SEQUENCE</scope>
    <source>
        <strain evidence="2">NRRL 2769</strain>
    </source>
</reference>
<dbReference type="Proteomes" id="UP000703661">
    <property type="component" value="Unassembled WGS sequence"/>
</dbReference>
<evidence type="ECO:0000313" key="3">
    <source>
        <dbReference type="Proteomes" id="UP000703661"/>
    </source>
</evidence>
<keyword evidence="3" id="KW-1185">Reference proteome</keyword>
<feature type="compositionally biased region" description="Polar residues" evidence="1">
    <location>
        <begin position="271"/>
        <end position="280"/>
    </location>
</feature>
<feature type="non-terminal residue" evidence="2">
    <location>
        <position position="1"/>
    </location>
</feature>
<accession>A0A9P6SSN5</accession>
<feature type="region of interest" description="Disordered" evidence="1">
    <location>
        <begin position="269"/>
        <end position="288"/>
    </location>
</feature>
<dbReference type="EMBL" id="JAAAID010003669">
    <property type="protein sequence ID" value="KAF9996489.1"/>
    <property type="molecule type" value="Genomic_DNA"/>
</dbReference>
<protein>
    <submittedName>
        <fullName evidence="2">Uncharacterized protein</fullName>
    </submittedName>
</protein>
<proteinExistence type="predicted"/>